<comment type="caution">
    <text evidence="1">The sequence shown here is derived from an EMBL/GenBank/DDBJ whole genome shotgun (WGS) entry which is preliminary data.</text>
</comment>
<dbReference type="AlphaFoldDB" id="S9QZ80"/>
<protein>
    <submittedName>
        <fullName evidence="1">Uncharacterized protein</fullName>
    </submittedName>
</protein>
<dbReference type="eggNOG" id="ENOG5033UN2">
    <property type="taxonomic scope" value="Bacteria"/>
</dbReference>
<proteinExistence type="predicted"/>
<dbReference type="SUPFAM" id="SSF56112">
    <property type="entry name" value="Protein kinase-like (PK-like)"/>
    <property type="match status" value="1"/>
</dbReference>
<gene>
    <name evidence="1" type="ORF">Salmuc_00570</name>
</gene>
<evidence type="ECO:0000313" key="1">
    <source>
        <dbReference type="EMBL" id="EPX84973.1"/>
    </source>
</evidence>
<evidence type="ECO:0000313" key="2">
    <source>
        <dbReference type="Proteomes" id="UP000015347"/>
    </source>
</evidence>
<dbReference type="EMBL" id="APVH01000011">
    <property type="protein sequence ID" value="EPX84973.1"/>
    <property type="molecule type" value="Genomic_DNA"/>
</dbReference>
<dbReference type="InterPro" id="IPR011009">
    <property type="entry name" value="Kinase-like_dom_sf"/>
</dbReference>
<dbReference type="HOGENOM" id="CLU_798848_0_0_5"/>
<sequence length="355" mass="39627">MAALERRGVELFAQRDLAAAHHPDLPADFATEGATALIGFNPMICPGAAPGTRYPHPSIDNAVYHLGMILGPARHHLRVAADGRLADRIARALLPQRQLETLQARIAKRRVDIATTDRVIASLSRHKHRAKVELVEWNGRKAVRKTFRATAGRAMENEQAFHDDIAPLSPVPARILRRTDNALYFEYIEPQPHRRVLGRKLPRLLPLTVVRELADFARLVTSRGWDPIDLTPRDNVLIEAGTGALRCIDFEFATRGTEPVPVDQAAFLCGLAPDAPAADMFDAGMRQDPYPGKWRPFTGLSRHSLLHDPAWMQHLKRATLHPPWLIGRALGAPGRRRAHLRERAEILEALALRES</sequence>
<reference evidence="2" key="1">
    <citation type="journal article" date="2014" name="Stand. Genomic Sci.">
        <title>Genome sequence of the exopolysaccharide-producing Salipiger mucosus type strain (DSM 16094(T)), a moderately halophilic member of the Roseobacter clade.</title>
        <authorList>
            <person name="Riedel T."/>
            <person name="Spring S."/>
            <person name="Fiebig A."/>
            <person name="Petersen J."/>
            <person name="Kyrpides N.C."/>
            <person name="Goker M."/>
            <person name="Klenk H.P."/>
        </authorList>
    </citation>
    <scope>NUCLEOTIDE SEQUENCE [LARGE SCALE GENOMIC DNA]</scope>
    <source>
        <strain evidence="2">DSM 16094</strain>
    </source>
</reference>
<keyword evidence="2" id="KW-1185">Reference proteome</keyword>
<dbReference type="STRING" id="1123237.Salmuc_00570"/>
<name>S9QZ80_9RHOB</name>
<dbReference type="Proteomes" id="UP000015347">
    <property type="component" value="Unassembled WGS sequence"/>
</dbReference>
<accession>S9QZ80</accession>
<organism evidence="1 2">
    <name type="scientific">Salipiger mucosus DSM 16094</name>
    <dbReference type="NCBI Taxonomy" id="1123237"/>
    <lineage>
        <taxon>Bacteria</taxon>
        <taxon>Pseudomonadati</taxon>
        <taxon>Pseudomonadota</taxon>
        <taxon>Alphaproteobacteria</taxon>
        <taxon>Rhodobacterales</taxon>
        <taxon>Roseobacteraceae</taxon>
        <taxon>Salipiger</taxon>
    </lineage>
</organism>